<reference evidence="8" key="2">
    <citation type="submission" date="2025-08" db="UniProtKB">
        <authorList>
            <consortium name="Ensembl"/>
        </authorList>
    </citation>
    <scope>IDENTIFICATION</scope>
</reference>
<dbReference type="GO" id="GO:0005576">
    <property type="term" value="C:extracellular region"/>
    <property type="evidence" value="ECO:0007669"/>
    <property type="project" value="UniProtKB-SubCell"/>
</dbReference>
<dbReference type="InterPro" id="IPR051110">
    <property type="entry name" value="Ly-6/neurotoxin-like_GPI-ap"/>
</dbReference>
<proteinExistence type="predicted"/>
<keyword evidence="3" id="KW-0732">Signal</keyword>
<dbReference type="GeneID" id="115279091"/>
<dbReference type="PANTHER" id="PTHR16983">
    <property type="entry name" value="UPAR/LY6 DOMAIN-CONTAINING PROTEIN"/>
    <property type="match status" value="1"/>
</dbReference>
<dbReference type="OMA" id="CHQCQGF"/>
<reference evidence="8 9" key="1">
    <citation type="submission" date="2019-05" db="EMBL/GenBank/DDBJ databases">
        <title>A Chromosome-scale Meerkat (S. suricatta) Genome Assembly.</title>
        <authorList>
            <person name="Dudchenko O."/>
            <person name="Lieberman Aiden E."/>
            <person name="Tung J."/>
            <person name="Barreiro L.B."/>
            <person name="Clutton-Brock T.H."/>
        </authorList>
    </citation>
    <scope>NUCLEOTIDE SEQUENCE [LARGE SCALE GENOMIC DNA]</scope>
</reference>
<evidence type="ECO:0000256" key="3">
    <source>
        <dbReference type="ARBA" id="ARBA00022729"/>
    </source>
</evidence>
<evidence type="ECO:0000256" key="4">
    <source>
        <dbReference type="ARBA" id="ARBA00023157"/>
    </source>
</evidence>
<evidence type="ECO:0000256" key="6">
    <source>
        <dbReference type="ARBA" id="ARBA00070739"/>
    </source>
</evidence>
<comment type="subcellular location">
    <subcellularLocation>
        <location evidence="1">Secreted</location>
    </subcellularLocation>
</comment>
<comment type="subunit">
    <text evidence="5">Interacts with CHRNA3, CHRNA4, CHRNA5, CHRNA7, CHRNB2 and CHRNB4. Interacts with CHRM1 and CHRM3 probably in an allosteric manner.</text>
</comment>
<dbReference type="Pfam" id="PF00087">
    <property type="entry name" value="Toxin_TOLIP"/>
    <property type="match status" value="1"/>
</dbReference>
<evidence type="ECO:0000256" key="5">
    <source>
        <dbReference type="ARBA" id="ARBA00062105"/>
    </source>
</evidence>
<evidence type="ECO:0000256" key="2">
    <source>
        <dbReference type="ARBA" id="ARBA00022525"/>
    </source>
</evidence>
<dbReference type="Proteomes" id="UP000472268">
    <property type="component" value="Chromosome 15"/>
</dbReference>
<keyword evidence="4" id="KW-1015">Disulfide bond</keyword>
<organism evidence="8 9">
    <name type="scientific">Suricata suricatta</name>
    <name type="common">Meerkat</name>
    <dbReference type="NCBI Taxonomy" id="37032"/>
    <lineage>
        <taxon>Eukaryota</taxon>
        <taxon>Metazoa</taxon>
        <taxon>Chordata</taxon>
        <taxon>Craniata</taxon>
        <taxon>Vertebrata</taxon>
        <taxon>Euteleostomi</taxon>
        <taxon>Mammalia</taxon>
        <taxon>Eutheria</taxon>
        <taxon>Laurasiatheria</taxon>
        <taxon>Carnivora</taxon>
        <taxon>Feliformia</taxon>
        <taxon>Herpestidae</taxon>
        <taxon>Suricata</taxon>
    </lineage>
</organism>
<reference evidence="8" key="3">
    <citation type="submission" date="2025-09" db="UniProtKB">
        <authorList>
            <consortium name="Ensembl"/>
        </authorList>
    </citation>
    <scope>IDENTIFICATION</scope>
</reference>
<dbReference type="AlphaFoldDB" id="A0A673VP20"/>
<dbReference type="SUPFAM" id="SSF57302">
    <property type="entry name" value="Snake toxin-like"/>
    <property type="match status" value="1"/>
</dbReference>
<evidence type="ECO:0000256" key="1">
    <source>
        <dbReference type="ARBA" id="ARBA00004613"/>
    </source>
</evidence>
<dbReference type="Ensembl" id="ENSSSUT00005040583.1">
    <property type="protein sequence ID" value="ENSSSUP00005035627.1"/>
    <property type="gene ID" value="ENSSSUG00005022839.1"/>
</dbReference>
<evidence type="ECO:0000313" key="8">
    <source>
        <dbReference type="Ensembl" id="ENSSSUP00005035627.1"/>
    </source>
</evidence>
<dbReference type="OrthoDB" id="9532969at2759"/>
<protein>
    <recommendedName>
        <fullName evidence="6">Secreted Ly-6/uPAR domain-containing protein 2</fullName>
    </recommendedName>
</protein>
<dbReference type="InterPro" id="IPR035076">
    <property type="entry name" value="Toxin/TOLIP"/>
</dbReference>
<gene>
    <name evidence="8" type="primary">SLURP2</name>
</gene>
<feature type="domain" description="Snake toxin/toxin-like" evidence="7">
    <location>
        <begin position="67"/>
        <end position="139"/>
    </location>
</feature>
<dbReference type="InterPro" id="IPR045860">
    <property type="entry name" value="Snake_toxin-like_sf"/>
</dbReference>
<evidence type="ECO:0000259" key="7">
    <source>
        <dbReference type="Pfam" id="PF00087"/>
    </source>
</evidence>
<keyword evidence="9" id="KW-1185">Reference proteome</keyword>
<evidence type="ECO:0000313" key="9">
    <source>
        <dbReference type="Proteomes" id="UP000472268"/>
    </source>
</evidence>
<name>A0A673VP20_SURSU</name>
<keyword evidence="2" id="KW-0964">Secreted</keyword>
<dbReference type="RefSeq" id="XP_029779473.1">
    <property type="nucleotide sequence ID" value="XM_029923613.1"/>
</dbReference>
<accession>A0A673VP20</accession>
<dbReference type="PANTHER" id="PTHR16983:SF14">
    <property type="entry name" value="SECRETED LY-6_UPAR DOMAIN-CONTAINING PROTEIN 2"/>
    <property type="match status" value="1"/>
</dbReference>
<dbReference type="CTD" id="432355"/>
<dbReference type="Gene3D" id="2.10.60.10">
    <property type="entry name" value="CD59"/>
    <property type="match status" value="1"/>
</dbReference>
<dbReference type="GO" id="GO:0005886">
    <property type="term" value="C:plasma membrane"/>
    <property type="evidence" value="ECO:0007669"/>
    <property type="project" value="TreeGrafter"/>
</dbReference>
<sequence length="141" mass="14891">MHDDLPPAPCLGGLERLGTPGCRARVLRTTVGHWVGVEGAIRQDLPTPVSMSVHPFVPLPAAAAQALMCHQCKGYGGCAHPLRCPRSSNYCVTIATRIPLSLIDEPMVTKSCQSGCPEVSSLGLGPHVSIACCQFSLCNQD</sequence>
<dbReference type="FunFam" id="2.10.60.10:FF:000026">
    <property type="entry name" value="Secreted Ly-6/uPAR domain-containing protein 2"/>
    <property type="match status" value="1"/>
</dbReference>